<evidence type="ECO:0000256" key="3">
    <source>
        <dbReference type="ARBA" id="ARBA00004921"/>
    </source>
</evidence>
<protein>
    <submittedName>
        <fullName evidence="8">2,3-bisphosphoglycerate-independent phosphoglycerate mutase</fullName>
    </submittedName>
</protein>
<dbReference type="GO" id="GO:0046872">
    <property type="term" value="F:metal ion binding"/>
    <property type="evidence" value="ECO:0007669"/>
    <property type="project" value="InterPro"/>
</dbReference>
<dbReference type="Pfam" id="PF10143">
    <property type="entry name" value="PhosphMutase"/>
    <property type="match status" value="1"/>
</dbReference>
<evidence type="ECO:0000256" key="2">
    <source>
        <dbReference type="ARBA" id="ARBA00002315"/>
    </source>
</evidence>
<dbReference type="PANTHER" id="PTHR31209">
    <property type="entry name" value="COFACTOR-INDEPENDENT PHOSPHOGLYCERATE MUTASE"/>
    <property type="match status" value="1"/>
</dbReference>
<dbReference type="GO" id="GO:0004619">
    <property type="term" value="F:phosphoglycerate mutase activity"/>
    <property type="evidence" value="ECO:0007669"/>
    <property type="project" value="UniProtKB-EC"/>
</dbReference>
<dbReference type="Pfam" id="PF01676">
    <property type="entry name" value="Metalloenzyme"/>
    <property type="match status" value="1"/>
</dbReference>
<comment type="function">
    <text evidence="2">Catalyzes the interconversion of 2-phosphoglycerate and 3-phosphoglycerate.</text>
</comment>
<dbReference type="PANTHER" id="PTHR31209:SF4">
    <property type="entry name" value="2,3-BISPHOSPHOGLYCERATE-INDEPENDENT PHOSPHOGLYCERATE MUTASE"/>
    <property type="match status" value="1"/>
</dbReference>
<dbReference type="RefSeq" id="WP_072893641.1">
    <property type="nucleotide sequence ID" value="NZ_FQVM01000005.1"/>
</dbReference>
<dbReference type="NCBIfam" id="TIGR00306">
    <property type="entry name" value="apgM"/>
    <property type="match status" value="1"/>
</dbReference>
<dbReference type="PIRSF" id="PIRSF006392">
    <property type="entry name" value="IPGAM_arch"/>
    <property type="match status" value="1"/>
</dbReference>
<proteinExistence type="inferred from homology"/>
<dbReference type="InterPro" id="IPR006124">
    <property type="entry name" value="Metalloenzyme"/>
</dbReference>
<evidence type="ECO:0000256" key="6">
    <source>
        <dbReference type="ARBA" id="ARBA00023235"/>
    </source>
</evidence>
<evidence type="ECO:0000313" key="8">
    <source>
        <dbReference type="EMBL" id="SHE57353.1"/>
    </source>
</evidence>
<comment type="pathway">
    <text evidence="3">Carbohydrate degradation.</text>
</comment>
<name>A0A1M4ULA6_9CLOT</name>
<keyword evidence="6" id="KW-0413">Isomerase</keyword>
<accession>A0A1M4ULA6</accession>
<comment type="catalytic activity">
    <reaction evidence="1">
        <text>(2R)-2-phosphoglycerate = (2R)-3-phosphoglycerate</text>
        <dbReference type="Rhea" id="RHEA:15901"/>
        <dbReference type="ChEBI" id="CHEBI:58272"/>
        <dbReference type="ChEBI" id="CHEBI:58289"/>
        <dbReference type="EC" id="5.4.2.12"/>
    </reaction>
</comment>
<dbReference type="OrthoDB" id="9804453at2"/>
<dbReference type="SUPFAM" id="SSF53649">
    <property type="entry name" value="Alkaline phosphatase-like"/>
    <property type="match status" value="1"/>
</dbReference>
<dbReference type="CDD" id="cd16011">
    <property type="entry name" value="iPGM_like"/>
    <property type="match status" value="1"/>
</dbReference>
<dbReference type="AlphaFoldDB" id="A0A1M4ULA6"/>
<evidence type="ECO:0000256" key="5">
    <source>
        <dbReference type="ARBA" id="ARBA00023152"/>
    </source>
</evidence>
<evidence type="ECO:0000256" key="1">
    <source>
        <dbReference type="ARBA" id="ARBA00000370"/>
    </source>
</evidence>
<dbReference type="STRING" id="1533.SAMN05443638_10577"/>
<organism evidence="8 9">
    <name type="scientific">Clostridium fallax</name>
    <dbReference type="NCBI Taxonomy" id="1533"/>
    <lineage>
        <taxon>Bacteria</taxon>
        <taxon>Bacillati</taxon>
        <taxon>Bacillota</taxon>
        <taxon>Clostridia</taxon>
        <taxon>Eubacteriales</taxon>
        <taxon>Clostridiaceae</taxon>
        <taxon>Clostridium</taxon>
    </lineage>
</organism>
<dbReference type="Gene3D" id="3.40.720.10">
    <property type="entry name" value="Alkaline Phosphatase, subunit A"/>
    <property type="match status" value="2"/>
</dbReference>
<gene>
    <name evidence="8" type="ORF">SAMN05443638_10577</name>
</gene>
<evidence type="ECO:0000259" key="7">
    <source>
        <dbReference type="Pfam" id="PF01676"/>
    </source>
</evidence>
<comment type="similarity">
    <text evidence="4">Belongs to the BPG-independent phosphoglycerate mutase family. A-PGAM subfamily.</text>
</comment>
<dbReference type="Proteomes" id="UP000184035">
    <property type="component" value="Unassembled WGS sequence"/>
</dbReference>
<dbReference type="InterPro" id="IPR004456">
    <property type="entry name" value="Pglycerate_mutase_ApgM"/>
</dbReference>
<sequence length="390" mass="44398">MKYVMIIIDGIGDDPIEELSMRTPLEAAFIPNINYIASRGQIGTINTAFNGFPIESMVCIMGILGYDPKYFYPCGRASFEAMAQGISIGENDLVFRCNIVELNEDENSIKDFTAGLISDTEAKKFLRKVNRPKNTWEIYPGQSYRNLLIIRDAELSADNINCYPPHMHIGEKINNLKPFLNSLDKNNLIEDLWSFLLKSYNNNQKRMLWAWSPSKSIEWPSFKELTGLKGAVVCGLDFLKGIAMAGDMEFENIPGATGYTDTNYEQKAIYSKKYIENNDFVLVHINATDELAHQRDYIGKIKAIEKIDELIVGPILKELRSKFGDEFRMVICGDHKTRCKDGKHVGDPVPYLIYGKDVKPSKEYIFSEKECGKYNAIESLNFIRENLILK</sequence>
<reference evidence="8 9" key="1">
    <citation type="submission" date="2016-11" db="EMBL/GenBank/DDBJ databases">
        <authorList>
            <person name="Jaros S."/>
            <person name="Januszkiewicz K."/>
            <person name="Wedrychowicz H."/>
        </authorList>
    </citation>
    <scope>NUCLEOTIDE SEQUENCE [LARGE SCALE GENOMIC DNA]</scope>
    <source>
        <strain evidence="8 9">DSM 2631</strain>
    </source>
</reference>
<feature type="domain" description="Metalloenzyme" evidence="7">
    <location>
        <begin position="1"/>
        <end position="367"/>
    </location>
</feature>
<dbReference type="InterPro" id="IPR017850">
    <property type="entry name" value="Alkaline_phosphatase_core_sf"/>
</dbReference>
<dbReference type="GO" id="GO:0006096">
    <property type="term" value="P:glycolytic process"/>
    <property type="evidence" value="ECO:0007669"/>
    <property type="project" value="UniProtKB-KW"/>
</dbReference>
<keyword evidence="5" id="KW-0324">Glycolysis</keyword>
<keyword evidence="9" id="KW-1185">Reference proteome</keyword>
<evidence type="ECO:0000313" key="9">
    <source>
        <dbReference type="Proteomes" id="UP000184035"/>
    </source>
</evidence>
<dbReference type="EMBL" id="FQVM01000005">
    <property type="protein sequence ID" value="SHE57353.1"/>
    <property type="molecule type" value="Genomic_DNA"/>
</dbReference>
<evidence type="ECO:0000256" key="4">
    <source>
        <dbReference type="ARBA" id="ARBA00005524"/>
    </source>
</evidence>